<organism evidence="2 3">
    <name type="scientific">Pseudomonas syringae</name>
    <dbReference type="NCBI Taxonomy" id="317"/>
    <lineage>
        <taxon>Bacteria</taxon>
        <taxon>Pseudomonadati</taxon>
        <taxon>Pseudomonadota</taxon>
        <taxon>Gammaproteobacteria</taxon>
        <taxon>Pseudomonadales</taxon>
        <taxon>Pseudomonadaceae</taxon>
        <taxon>Pseudomonas</taxon>
    </lineage>
</organism>
<dbReference type="EMBL" id="LT963412">
    <property type="protein sequence ID" value="SOS43008.1"/>
    <property type="molecule type" value="Genomic_DNA"/>
</dbReference>
<dbReference type="AlphaFoldDB" id="A0A2K4X3Y4"/>
<name>A0A2K4X3Y4_PSESX</name>
<sequence>MPAPDLILLDLQMKGTNGLEGIALLQERWSSARVVIVSAFDRDQCARRSSAVRWSFTLRQNVQSTCYSGSRRCSPVAPPNGRPSSPLRCRSLYDAAPRQALVEMR</sequence>
<geneLocation type="plasmid" evidence="2">
    <name>PP3</name>
</geneLocation>
<keyword evidence="2" id="KW-0614">Plasmid</keyword>
<accession>A0A2K4X3Y4</accession>
<dbReference type="InterPro" id="IPR011006">
    <property type="entry name" value="CheY-like_superfamily"/>
</dbReference>
<dbReference type="SUPFAM" id="SSF52172">
    <property type="entry name" value="CheY-like"/>
    <property type="match status" value="1"/>
</dbReference>
<feature type="domain" description="Response regulatory" evidence="1">
    <location>
        <begin position="3"/>
        <end position="48"/>
    </location>
</feature>
<evidence type="ECO:0000313" key="3">
    <source>
        <dbReference type="Proteomes" id="UP000238095"/>
    </source>
</evidence>
<dbReference type="Proteomes" id="UP000238095">
    <property type="component" value="Plasmid PP3"/>
</dbReference>
<dbReference type="GO" id="GO:0000160">
    <property type="term" value="P:phosphorelay signal transduction system"/>
    <property type="evidence" value="ECO:0007669"/>
    <property type="project" value="InterPro"/>
</dbReference>
<dbReference type="Gene3D" id="3.40.50.2300">
    <property type="match status" value="1"/>
</dbReference>
<protein>
    <recommendedName>
        <fullName evidence="1">Response regulatory domain-containing protein</fullName>
    </recommendedName>
</protein>
<reference evidence="2 3" key="1">
    <citation type="submission" date="2017-11" db="EMBL/GenBank/DDBJ databases">
        <authorList>
            <person name="Han C.G."/>
        </authorList>
    </citation>
    <scope>NUCLEOTIDE SEQUENCE [LARGE SCALE GENOMIC DNA]</scope>
    <source>
        <strain evidence="2">CFBP3840</strain>
        <plasmid evidence="3">Plasmid pp3</plasmid>
    </source>
</reference>
<evidence type="ECO:0000259" key="1">
    <source>
        <dbReference type="Pfam" id="PF00072"/>
    </source>
</evidence>
<dbReference type="Pfam" id="PF00072">
    <property type="entry name" value="Response_reg"/>
    <property type="match status" value="1"/>
</dbReference>
<gene>
    <name evidence="2" type="ORF">CFBP3840_P300063</name>
</gene>
<evidence type="ECO:0000313" key="2">
    <source>
        <dbReference type="EMBL" id="SOS43008.1"/>
    </source>
</evidence>
<dbReference type="InterPro" id="IPR001789">
    <property type="entry name" value="Sig_transdc_resp-reg_receiver"/>
</dbReference>
<proteinExistence type="predicted"/>